<feature type="domain" description="Helicase C-terminal" evidence="12">
    <location>
        <begin position="232"/>
        <end position="407"/>
    </location>
</feature>
<dbReference type="Pfam" id="PF00270">
    <property type="entry name" value="DEAD"/>
    <property type="match status" value="1"/>
</dbReference>
<dbReference type="Pfam" id="PF18019">
    <property type="entry name" value="Cas3_HD"/>
    <property type="match status" value="1"/>
</dbReference>
<evidence type="ECO:0000256" key="3">
    <source>
        <dbReference type="ARBA" id="ARBA00022722"/>
    </source>
</evidence>
<dbReference type="InterPro" id="IPR027417">
    <property type="entry name" value="P-loop_NTPase"/>
</dbReference>
<dbReference type="InterPro" id="IPR006483">
    <property type="entry name" value="CRISPR-assoc_Cas3_HD"/>
</dbReference>
<dbReference type="GO" id="GO:0005524">
    <property type="term" value="F:ATP binding"/>
    <property type="evidence" value="ECO:0007669"/>
    <property type="project" value="UniProtKB-KW"/>
</dbReference>
<proteinExistence type="inferred from homology"/>
<dbReference type="GO" id="GO:0003724">
    <property type="term" value="F:RNA helicase activity"/>
    <property type="evidence" value="ECO:0007669"/>
    <property type="project" value="TreeGrafter"/>
</dbReference>
<keyword evidence="6" id="KW-0378">Hydrolase</keyword>
<dbReference type="GO" id="GO:0046872">
    <property type="term" value="F:metal ion binding"/>
    <property type="evidence" value="ECO:0007669"/>
    <property type="project" value="UniProtKB-KW"/>
</dbReference>
<dbReference type="PANTHER" id="PTHR47959:SF16">
    <property type="entry name" value="CRISPR-ASSOCIATED NUCLEASE_HELICASE CAS3-RELATED"/>
    <property type="match status" value="1"/>
</dbReference>
<dbReference type="SMART" id="SM00490">
    <property type="entry name" value="HELICc"/>
    <property type="match status" value="1"/>
</dbReference>
<evidence type="ECO:0000259" key="11">
    <source>
        <dbReference type="PROSITE" id="PS51192"/>
    </source>
</evidence>
<feature type="domain" description="HD Cas3-type" evidence="13">
    <location>
        <begin position="587"/>
        <end position="815"/>
    </location>
</feature>
<dbReference type="PROSITE" id="PS51643">
    <property type="entry name" value="HD_CAS3"/>
    <property type="match status" value="1"/>
</dbReference>
<dbReference type="PROSITE" id="PS51194">
    <property type="entry name" value="HELICASE_CTER"/>
    <property type="match status" value="1"/>
</dbReference>
<gene>
    <name evidence="14" type="primary">cas3</name>
    <name evidence="14" type="ORF">FKZ61_15455</name>
</gene>
<dbReference type="RefSeq" id="WP_141611050.1">
    <property type="nucleotide sequence ID" value="NZ_VIGC02000021.1"/>
</dbReference>
<dbReference type="Gene3D" id="3.40.50.300">
    <property type="entry name" value="P-loop containing nucleotide triphosphate hydrolases"/>
    <property type="match status" value="2"/>
</dbReference>
<dbReference type="InterPro" id="IPR050079">
    <property type="entry name" value="DEAD_box_RNA_helicase"/>
</dbReference>
<dbReference type="SMART" id="SM00487">
    <property type="entry name" value="DEXDc"/>
    <property type="match status" value="1"/>
</dbReference>
<dbReference type="InterPro" id="IPR054712">
    <property type="entry name" value="Cas3-like_dom"/>
</dbReference>
<dbReference type="Proteomes" id="UP000317371">
    <property type="component" value="Unassembled WGS sequence"/>
</dbReference>
<dbReference type="AlphaFoldDB" id="A0A540VD14"/>
<dbReference type="Pfam" id="PF22590">
    <property type="entry name" value="Cas3-like_C_2"/>
    <property type="match status" value="1"/>
</dbReference>
<dbReference type="InterPro" id="IPR038257">
    <property type="entry name" value="CRISPR-assoc_Cas3_HD_sf"/>
</dbReference>
<dbReference type="InterPro" id="IPR014001">
    <property type="entry name" value="Helicase_ATP-bd"/>
</dbReference>
<reference evidence="14 15" key="1">
    <citation type="submission" date="2019-06" db="EMBL/GenBank/DDBJ databases">
        <title>Genome sequence of Litorilinea aerophila BAA-2444.</title>
        <authorList>
            <person name="Maclea K.S."/>
            <person name="Maurais E.G."/>
            <person name="Iannazzi L.C."/>
        </authorList>
    </citation>
    <scope>NUCLEOTIDE SEQUENCE [LARGE SCALE GENOMIC DNA]</scope>
    <source>
        <strain evidence="14 15">ATCC BAA-2444</strain>
    </source>
</reference>
<evidence type="ECO:0000256" key="9">
    <source>
        <dbReference type="ARBA" id="ARBA00023118"/>
    </source>
</evidence>
<sequence length="820" mass="92328">MELYPYQQRVKTCIQAGRSVILQAPTGTGKTRAALAPFIEAFFDLPAHAFPRKCIYSVPMRVLANQFEEEFSGLAARYQRRFRRPLTVTIQTGERPEDPMLTGDLIFATIDQTLSSALAVPYSLSPKRANMNAAAVYSAYLVFDEFHLFPVEAQSGAGGALVTTLQLLAALKGIVPFVLMTATFSSTMLADLATRLDAEVITVTQGEYLQIASGNGKKPRRRHYYLHQEPLTAEAVLSAHAEPGVSRSLVVCNQVGRAQELFQALRERTQGTGIQVRLLHSRFTQADRQQKEVELAREFGKAYSERRVESLILVATQVVEVGLDITCDRLHTEVAPANAILQRAGRCARYPGEEGHVHIYPVPARPGRDGEPQPDYLPYPASLCEVSWQSFQKRHGQEIDFQEEQAIIDEVHTEMDRQLLKAMDQQQGLLWREIFGAMEEHDPSQRQKLIRRIDSITVLAAPQPEAVGNPFTAQGFSLHRGSVYRIWRELEEYSQMVELGEFEDFPWLMAYPQPVDNPEEDIAQEERFAWRKIRDRDLLNASSVVVINSAFCAYDAEVGFRIVPPGTASPWASPPGEFRHGRRGGEYLYTLESYQQHIQRMLQIYQRPFNNQQPSLRESYAYIQQRLGKSGALAPDSLDRAIRLAITCHDLGKLDKGWQRWVRLYQEAIGKPIQDAHFMAVHTDWNPADPACREAKQLADRRQKRPRHAGESAVAAARIVVEQCGQPSLTRAALTAIARHHSPTTADYTPYELHPGAQPALLQALEQAGLSQPTKPLTTKGPGGPLDRILIQPEQFEQLLLYFYIVRVLRLCDGLSQEME</sequence>
<keyword evidence="8" id="KW-0067">ATP-binding</keyword>
<dbReference type="GO" id="GO:0051607">
    <property type="term" value="P:defense response to virus"/>
    <property type="evidence" value="ECO:0007669"/>
    <property type="project" value="UniProtKB-KW"/>
</dbReference>
<name>A0A540VD14_9CHLR</name>
<dbReference type="InterPro" id="IPR006474">
    <property type="entry name" value="Helicase_Cas3_CRISPR-ass_core"/>
</dbReference>
<evidence type="ECO:0000256" key="4">
    <source>
        <dbReference type="ARBA" id="ARBA00022723"/>
    </source>
</evidence>
<protein>
    <submittedName>
        <fullName evidence="14">CRISPR-associated helicase Cas3</fullName>
    </submittedName>
</protein>
<dbReference type="PANTHER" id="PTHR47959">
    <property type="entry name" value="ATP-DEPENDENT RNA HELICASE RHLE-RELATED"/>
    <property type="match status" value="1"/>
</dbReference>
<evidence type="ECO:0000313" key="14">
    <source>
        <dbReference type="EMBL" id="TQE94658.1"/>
    </source>
</evidence>
<evidence type="ECO:0000259" key="13">
    <source>
        <dbReference type="PROSITE" id="PS51643"/>
    </source>
</evidence>
<dbReference type="EMBL" id="VIGC01000021">
    <property type="protein sequence ID" value="TQE94658.1"/>
    <property type="molecule type" value="Genomic_DNA"/>
</dbReference>
<keyword evidence="15" id="KW-1185">Reference proteome</keyword>
<dbReference type="SUPFAM" id="SSF52540">
    <property type="entry name" value="P-loop containing nucleoside triphosphate hydrolases"/>
    <property type="match status" value="1"/>
</dbReference>
<keyword evidence="3" id="KW-0540">Nuclease</keyword>
<dbReference type="GO" id="GO:0005829">
    <property type="term" value="C:cytosol"/>
    <property type="evidence" value="ECO:0007669"/>
    <property type="project" value="TreeGrafter"/>
</dbReference>
<evidence type="ECO:0000256" key="6">
    <source>
        <dbReference type="ARBA" id="ARBA00022801"/>
    </source>
</evidence>
<accession>A0A540VD14</accession>
<evidence type="ECO:0000256" key="7">
    <source>
        <dbReference type="ARBA" id="ARBA00022806"/>
    </source>
</evidence>
<comment type="similarity">
    <text evidence="1">In the N-terminal section; belongs to the CRISPR-associated nuclease Cas3-HD family.</text>
</comment>
<dbReference type="InterPro" id="IPR001650">
    <property type="entry name" value="Helicase_C-like"/>
</dbReference>
<evidence type="ECO:0000256" key="2">
    <source>
        <dbReference type="ARBA" id="ARBA00009046"/>
    </source>
</evidence>
<dbReference type="OrthoDB" id="9810236at2"/>
<keyword evidence="4" id="KW-0479">Metal-binding</keyword>
<evidence type="ECO:0000256" key="10">
    <source>
        <dbReference type="ARBA" id="ARBA00038437"/>
    </source>
</evidence>
<keyword evidence="9" id="KW-0051">Antiviral defense</keyword>
<feature type="domain" description="Helicase ATP-binding" evidence="11">
    <location>
        <begin position="11"/>
        <end position="202"/>
    </location>
</feature>
<evidence type="ECO:0000256" key="5">
    <source>
        <dbReference type="ARBA" id="ARBA00022741"/>
    </source>
</evidence>
<evidence type="ECO:0000259" key="12">
    <source>
        <dbReference type="PROSITE" id="PS51194"/>
    </source>
</evidence>
<dbReference type="Gene3D" id="1.10.3210.30">
    <property type="match status" value="1"/>
</dbReference>
<evidence type="ECO:0000256" key="8">
    <source>
        <dbReference type="ARBA" id="ARBA00022840"/>
    </source>
</evidence>
<dbReference type="GO" id="GO:0004518">
    <property type="term" value="F:nuclease activity"/>
    <property type="evidence" value="ECO:0007669"/>
    <property type="project" value="UniProtKB-KW"/>
</dbReference>
<dbReference type="GO" id="GO:0003676">
    <property type="term" value="F:nucleic acid binding"/>
    <property type="evidence" value="ECO:0007669"/>
    <property type="project" value="InterPro"/>
</dbReference>
<dbReference type="NCBIfam" id="TIGR01587">
    <property type="entry name" value="cas3_core"/>
    <property type="match status" value="1"/>
</dbReference>
<keyword evidence="5" id="KW-0547">Nucleotide-binding</keyword>
<dbReference type="PROSITE" id="PS51192">
    <property type="entry name" value="HELICASE_ATP_BIND_1"/>
    <property type="match status" value="1"/>
</dbReference>
<comment type="similarity">
    <text evidence="10">Belongs to the DEAD box helicase family.</text>
</comment>
<comment type="caution">
    <text evidence="14">The sequence shown here is derived from an EMBL/GenBank/DDBJ whole genome shotgun (WGS) entry which is preliminary data.</text>
</comment>
<comment type="similarity">
    <text evidence="2">In the central section; belongs to the CRISPR-associated helicase Cas3 family.</text>
</comment>
<dbReference type="InParanoid" id="A0A540VD14"/>
<organism evidence="14 15">
    <name type="scientific">Litorilinea aerophila</name>
    <dbReference type="NCBI Taxonomy" id="1204385"/>
    <lineage>
        <taxon>Bacteria</taxon>
        <taxon>Bacillati</taxon>
        <taxon>Chloroflexota</taxon>
        <taxon>Caldilineae</taxon>
        <taxon>Caldilineales</taxon>
        <taxon>Caldilineaceae</taxon>
        <taxon>Litorilinea</taxon>
    </lineage>
</organism>
<evidence type="ECO:0000313" key="15">
    <source>
        <dbReference type="Proteomes" id="UP000317371"/>
    </source>
</evidence>
<dbReference type="GO" id="GO:0016787">
    <property type="term" value="F:hydrolase activity"/>
    <property type="evidence" value="ECO:0007669"/>
    <property type="project" value="UniProtKB-KW"/>
</dbReference>
<evidence type="ECO:0000256" key="1">
    <source>
        <dbReference type="ARBA" id="ARBA00006847"/>
    </source>
</evidence>
<dbReference type="InterPro" id="IPR011545">
    <property type="entry name" value="DEAD/DEAH_box_helicase_dom"/>
</dbReference>
<keyword evidence="7" id="KW-0347">Helicase</keyword>